<keyword evidence="3" id="KW-1185">Reference proteome</keyword>
<reference evidence="2 3" key="1">
    <citation type="submission" date="2021-03" db="EMBL/GenBank/DDBJ databases">
        <title>Sequencing the genomes of 1000 actinobacteria strains.</title>
        <authorList>
            <person name="Klenk H.-P."/>
        </authorList>
    </citation>
    <scope>NUCLEOTIDE SEQUENCE [LARGE SCALE GENOMIC DNA]</scope>
    <source>
        <strain evidence="2 3">DSM 46670</strain>
    </source>
</reference>
<comment type="caution">
    <text evidence="2">The sequence shown here is derived from an EMBL/GenBank/DDBJ whole genome shotgun (WGS) entry which is preliminary data.</text>
</comment>
<dbReference type="EMBL" id="JAGINW010000001">
    <property type="protein sequence ID" value="MBP2320313.1"/>
    <property type="molecule type" value="Genomic_DNA"/>
</dbReference>
<feature type="domain" description="RNA polymerase sigma-70 region 4" evidence="1">
    <location>
        <begin position="90"/>
        <end position="136"/>
    </location>
</feature>
<dbReference type="CDD" id="cd06171">
    <property type="entry name" value="Sigma70_r4"/>
    <property type="match status" value="1"/>
</dbReference>
<evidence type="ECO:0000259" key="1">
    <source>
        <dbReference type="Pfam" id="PF04545"/>
    </source>
</evidence>
<sequence>MVQQHSLGDVVLASIKPLVVRYCRARIGRRDESFAVADLLAKETLYAVLRALSAEQDPLLAVTYRIASEKVNKELKGEPGCAGLTIDVTRLPERQREILVLRAVCGLSAEQTAEAIGSTVDAVRIAQHHALTQLRKTASPDIPATRLGHGADYESLRERC</sequence>
<evidence type="ECO:0000313" key="3">
    <source>
        <dbReference type="Proteomes" id="UP001519332"/>
    </source>
</evidence>
<dbReference type="SUPFAM" id="SSF88659">
    <property type="entry name" value="Sigma3 and sigma4 domains of RNA polymerase sigma factors"/>
    <property type="match status" value="1"/>
</dbReference>
<dbReference type="InterPro" id="IPR013324">
    <property type="entry name" value="RNA_pol_sigma_r3/r4-like"/>
</dbReference>
<dbReference type="RefSeq" id="WP_209634299.1">
    <property type="nucleotide sequence ID" value="NZ_JAGINW010000001.1"/>
</dbReference>
<dbReference type="InterPro" id="IPR007630">
    <property type="entry name" value="RNA_pol_sigma70_r4"/>
</dbReference>
<dbReference type="InterPro" id="IPR036388">
    <property type="entry name" value="WH-like_DNA-bd_sf"/>
</dbReference>
<evidence type="ECO:0000313" key="2">
    <source>
        <dbReference type="EMBL" id="MBP2320313.1"/>
    </source>
</evidence>
<name>A0ABS4T7D4_9PSEU</name>
<dbReference type="Proteomes" id="UP001519332">
    <property type="component" value="Unassembled WGS sequence"/>
</dbReference>
<dbReference type="Gene3D" id="1.10.10.10">
    <property type="entry name" value="Winged helix-like DNA-binding domain superfamily/Winged helix DNA-binding domain"/>
    <property type="match status" value="1"/>
</dbReference>
<accession>A0ABS4T7D4</accession>
<proteinExistence type="predicted"/>
<organism evidence="2 3">
    <name type="scientific">Kibdelosporangium banguiense</name>
    <dbReference type="NCBI Taxonomy" id="1365924"/>
    <lineage>
        <taxon>Bacteria</taxon>
        <taxon>Bacillati</taxon>
        <taxon>Actinomycetota</taxon>
        <taxon>Actinomycetes</taxon>
        <taxon>Pseudonocardiales</taxon>
        <taxon>Pseudonocardiaceae</taxon>
        <taxon>Kibdelosporangium</taxon>
    </lineage>
</organism>
<dbReference type="Pfam" id="PF04545">
    <property type="entry name" value="Sigma70_r4"/>
    <property type="match status" value="1"/>
</dbReference>
<protein>
    <submittedName>
        <fullName evidence="2">RNA polymerase sigma-70 factor (ECF subfamily)</fullName>
    </submittedName>
</protein>
<gene>
    <name evidence="2" type="ORF">JOF56_000698</name>
</gene>